<organism evidence="3 4">
    <name type="scientific">Sphingobium terrigena</name>
    <dbReference type="NCBI Taxonomy" id="2304063"/>
    <lineage>
        <taxon>Bacteria</taxon>
        <taxon>Pseudomonadati</taxon>
        <taxon>Pseudomonadota</taxon>
        <taxon>Alphaproteobacteria</taxon>
        <taxon>Sphingomonadales</taxon>
        <taxon>Sphingomonadaceae</taxon>
        <taxon>Sphingobium</taxon>
    </lineage>
</organism>
<sequence length="97" mass="10029">MKTFKIAAVIIAATASGFAIAPASAQGSASSGQGHHEWRSAPQYGPRAPLQAPRRVWVPDAAQMANCSCDMMKMSAADCMKEMHGMMMPSGSGAAAS</sequence>
<reference evidence="3 4" key="1">
    <citation type="submission" date="2018-08" db="EMBL/GenBank/DDBJ databases">
        <title>Sphingobium sp. EO9.</title>
        <authorList>
            <person name="Park Y."/>
            <person name="Kim K.H."/>
            <person name="Jeon C.O."/>
        </authorList>
    </citation>
    <scope>NUCLEOTIDE SEQUENCE [LARGE SCALE GENOMIC DNA]</scope>
    <source>
        <strain evidence="3 4">EO9</strain>
    </source>
</reference>
<protein>
    <submittedName>
        <fullName evidence="3">Uncharacterized protein</fullName>
    </submittedName>
</protein>
<proteinExistence type="predicted"/>
<name>A0A418YWQ0_9SPHN</name>
<keyword evidence="4" id="KW-1185">Reference proteome</keyword>
<dbReference type="EMBL" id="QVRA01000002">
    <property type="protein sequence ID" value="RJG57050.1"/>
    <property type="molecule type" value="Genomic_DNA"/>
</dbReference>
<dbReference type="Proteomes" id="UP000283469">
    <property type="component" value="Unassembled WGS sequence"/>
</dbReference>
<keyword evidence="2" id="KW-0732">Signal</keyword>
<accession>A0A418YWQ0</accession>
<evidence type="ECO:0000313" key="4">
    <source>
        <dbReference type="Proteomes" id="UP000283469"/>
    </source>
</evidence>
<evidence type="ECO:0000256" key="2">
    <source>
        <dbReference type="SAM" id="SignalP"/>
    </source>
</evidence>
<evidence type="ECO:0000313" key="3">
    <source>
        <dbReference type="EMBL" id="RJG57050.1"/>
    </source>
</evidence>
<feature type="signal peptide" evidence="2">
    <location>
        <begin position="1"/>
        <end position="25"/>
    </location>
</feature>
<feature type="compositionally biased region" description="Low complexity" evidence="1">
    <location>
        <begin position="24"/>
        <end position="33"/>
    </location>
</feature>
<dbReference type="RefSeq" id="WP_119743772.1">
    <property type="nucleotide sequence ID" value="NZ_QVRA01000002.1"/>
</dbReference>
<evidence type="ECO:0000256" key="1">
    <source>
        <dbReference type="SAM" id="MobiDB-lite"/>
    </source>
</evidence>
<gene>
    <name evidence="3" type="ORF">D0Z70_02150</name>
</gene>
<feature type="chain" id="PRO_5018991863" evidence="2">
    <location>
        <begin position="26"/>
        <end position="97"/>
    </location>
</feature>
<comment type="caution">
    <text evidence="3">The sequence shown here is derived from an EMBL/GenBank/DDBJ whole genome shotgun (WGS) entry which is preliminary data.</text>
</comment>
<dbReference type="AlphaFoldDB" id="A0A418YWQ0"/>
<dbReference type="OrthoDB" id="7478518at2"/>
<feature type="region of interest" description="Disordered" evidence="1">
    <location>
        <begin position="24"/>
        <end position="47"/>
    </location>
</feature>